<keyword evidence="1" id="KW-0472">Membrane</keyword>
<organism evidence="2 3">
    <name type="scientific">Yoonia maricola</name>
    <dbReference type="NCBI Taxonomy" id="420999"/>
    <lineage>
        <taxon>Bacteria</taxon>
        <taxon>Pseudomonadati</taxon>
        <taxon>Pseudomonadota</taxon>
        <taxon>Alphaproteobacteria</taxon>
        <taxon>Rhodobacterales</taxon>
        <taxon>Paracoccaceae</taxon>
        <taxon>Yoonia</taxon>
    </lineage>
</organism>
<comment type="caution">
    <text evidence="2">The sequence shown here is derived from an EMBL/GenBank/DDBJ whole genome shotgun (WGS) entry which is preliminary data.</text>
</comment>
<evidence type="ECO:0000256" key="1">
    <source>
        <dbReference type="SAM" id="Phobius"/>
    </source>
</evidence>
<evidence type="ECO:0000313" key="2">
    <source>
        <dbReference type="EMBL" id="PJI84340.1"/>
    </source>
</evidence>
<sequence length="101" mass="10884">MTAFERTILVQLVIAANVAAAVFIWGSDSLKFSILPWSIAWIGALMLLTQVTYRDGASKIVFSEGELGQLIFPIMSAMLGVFFASLAAIPLVGFAWFLGAI</sequence>
<dbReference type="RefSeq" id="WP_100369814.1">
    <property type="nucleotide sequence ID" value="NZ_PGTY01000005.1"/>
</dbReference>
<keyword evidence="1" id="KW-0812">Transmembrane</keyword>
<evidence type="ECO:0000313" key="3">
    <source>
        <dbReference type="Proteomes" id="UP000228531"/>
    </source>
</evidence>
<keyword evidence="3" id="KW-1185">Reference proteome</keyword>
<gene>
    <name evidence="2" type="ORF">BC777_3882</name>
</gene>
<accession>A0A2M8W092</accession>
<proteinExistence type="predicted"/>
<protein>
    <submittedName>
        <fullName evidence="2">Uncharacterized protein</fullName>
    </submittedName>
</protein>
<feature type="transmembrane region" description="Helical" evidence="1">
    <location>
        <begin position="7"/>
        <end position="26"/>
    </location>
</feature>
<dbReference type="Proteomes" id="UP000228531">
    <property type="component" value="Unassembled WGS sequence"/>
</dbReference>
<reference evidence="2 3" key="1">
    <citation type="submission" date="2017-11" db="EMBL/GenBank/DDBJ databases">
        <title>Genomic Encyclopedia of Archaeal and Bacterial Type Strains, Phase II (KMG-II): From Individual Species to Whole Genera.</title>
        <authorList>
            <person name="Goeker M."/>
        </authorList>
    </citation>
    <scope>NUCLEOTIDE SEQUENCE [LARGE SCALE GENOMIC DNA]</scope>
    <source>
        <strain evidence="2 3">DSM 29128</strain>
    </source>
</reference>
<feature type="transmembrane region" description="Helical" evidence="1">
    <location>
        <begin position="70"/>
        <end position="98"/>
    </location>
</feature>
<dbReference type="EMBL" id="PGTY01000005">
    <property type="protein sequence ID" value="PJI84340.1"/>
    <property type="molecule type" value="Genomic_DNA"/>
</dbReference>
<dbReference type="AlphaFoldDB" id="A0A2M8W092"/>
<name>A0A2M8W092_9RHOB</name>
<keyword evidence="1" id="KW-1133">Transmembrane helix</keyword>